<comment type="similarity">
    <text evidence="1">Belongs to the UPF0337 (CsbD) family.</text>
</comment>
<dbReference type="InterPro" id="IPR036629">
    <property type="entry name" value="YjbJ_sf"/>
</dbReference>
<name>T1BDM2_9ZZZZ</name>
<feature type="domain" description="CsbD-like" evidence="3">
    <location>
        <begin position="32"/>
        <end position="79"/>
    </location>
</feature>
<accession>T1BDM2</accession>
<organism evidence="4">
    <name type="scientific">mine drainage metagenome</name>
    <dbReference type="NCBI Taxonomy" id="410659"/>
    <lineage>
        <taxon>unclassified sequences</taxon>
        <taxon>metagenomes</taxon>
        <taxon>ecological metagenomes</taxon>
    </lineage>
</organism>
<evidence type="ECO:0000256" key="1">
    <source>
        <dbReference type="ARBA" id="ARBA00009129"/>
    </source>
</evidence>
<feature type="region of interest" description="Disordered" evidence="2">
    <location>
        <begin position="60"/>
        <end position="81"/>
    </location>
</feature>
<reference evidence="4" key="1">
    <citation type="submission" date="2013-08" db="EMBL/GenBank/DDBJ databases">
        <authorList>
            <person name="Mendez C."/>
            <person name="Richter M."/>
            <person name="Ferrer M."/>
            <person name="Sanchez J."/>
        </authorList>
    </citation>
    <scope>NUCLEOTIDE SEQUENCE</scope>
</reference>
<dbReference type="Pfam" id="PF05532">
    <property type="entry name" value="CsbD"/>
    <property type="match status" value="1"/>
</dbReference>
<dbReference type="AlphaFoldDB" id="T1BDM2"/>
<dbReference type="Gene3D" id="1.10.1470.10">
    <property type="entry name" value="YjbJ"/>
    <property type="match status" value="1"/>
</dbReference>
<comment type="caution">
    <text evidence="4">The sequence shown here is derived from an EMBL/GenBank/DDBJ whole genome shotgun (WGS) entry which is preliminary data.</text>
</comment>
<sequence>MSFGRSSRLATVARRPPAGERFQEHYMSINKDQVKGRVLKSKGSVKQAVGRMTGDARLEASGRTQKTVGTLRTKYGDAKRR</sequence>
<evidence type="ECO:0000256" key="2">
    <source>
        <dbReference type="SAM" id="MobiDB-lite"/>
    </source>
</evidence>
<proteinExistence type="inferred from homology"/>
<dbReference type="SUPFAM" id="SSF69047">
    <property type="entry name" value="Hypothetical protein YjbJ"/>
    <property type="match status" value="1"/>
</dbReference>
<dbReference type="InterPro" id="IPR008462">
    <property type="entry name" value="CsbD"/>
</dbReference>
<protein>
    <submittedName>
        <fullName evidence="4">CsbD family protein</fullName>
    </submittedName>
</protein>
<gene>
    <name evidence="4" type="ORF">B2A_00610</name>
</gene>
<evidence type="ECO:0000259" key="3">
    <source>
        <dbReference type="Pfam" id="PF05532"/>
    </source>
</evidence>
<reference evidence="4" key="2">
    <citation type="journal article" date="2014" name="ISME J.">
        <title>Microbial stratification in low pH oxic and suboxic macroscopic growths along an acid mine drainage.</title>
        <authorList>
            <person name="Mendez-Garcia C."/>
            <person name="Mesa V."/>
            <person name="Sprenger R.R."/>
            <person name="Richter M."/>
            <person name="Diez M.S."/>
            <person name="Solano J."/>
            <person name="Bargiela R."/>
            <person name="Golyshina O.V."/>
            <person name="Manteca A."/>
            <person name="Ramos J.L."/>
            <person name="Gallego J.R."/>
            <person name="Llorente I."/>
            <person name="Martins Dos Santos V.A."/>
            <person name="Jensen O.N."/>
            <person name="Pelaez A.I."/>
            <person name="Sanchez J."/>
            <person name="Ferrer M."/>
        </authorList>
    </citation>
    <scope>NUCLEOTIDE SEQUENCE</scope>
</reference>
<evidence type="ECO:0000313" key="4">
    <source>
        <dbReference type="EMBL" id="EQD67937.1"/>
    </source>
</evidence>
<dbReference type="EMBL" id="AUZZ01000474">
    <property type="protein sequence ID" value="EQD67937.1"/>
    <property type="molecule type" value="Genomic_DNA"/>
</dbReference>